<name>A0AAV4NNS5_9ARAC</name>
<feature type="region of interest" description="Disordered" evidence="1">
    <location>
        <begin position="1"/>
        <end position="21"/>
    </location>
</feature>
<organism evidence="2 3">
    <name type="scientific">Caerostris darwini</name>
    <dbReference type="NCBI Taxonomy" id="1538125"/>
    <lineage>
        <taxon>Eukaryota</taxon>
        <taxon>Metazoa</taxon>
        <taxon>Ecdysozoa</taxon>
        <taxon>Arthropoda</taxon>
        <taxon>Chelicerata</taxon>
        <taxon>Arachnida</taxon>
        <taxon>Araneae</taxon>
        <taxon>Araneomorphae</taxon>
        <taxon>Entelegynae</taxon>
        <taxon>Araneoidea</taxon>
        <taxon>Araneidae</taxon>
        <taxon>Caerostris</taxon>
    </lineage>
</organism>
<keyword evidence="3" id="KW-1185">Reference proteome</keyword>
<accession>A0AAV4NNS5</accession>
<feature type="compositionally biased region" description="Polar residues" evidence="1">
    <location>
        <begin position="1"/>
        <end position="12"/>
    </location>
</feature>
<evidence type="ECO:0000256" key="1">
    <source>
        <dbReference type="SAM" id="MobiDB-lite"/>
    </source>
</evidence>
<evidence type="ECO:0000313" key="3">
    <source>
        <dbReference type="Proteomes" id="UP001054837"/>
    </source>
</evidence>
<comment type="caution">
    <text evidence="2">The sequence shown here is derived from an EMBL/GenBank/DDBJ whole genome shotgun (WGS) entry which is preliminary data.</text>
</comment>
<evidence type="ECO:0000313" key="2">
    <source>
        <dbReference type="EMBL" id="GIX85935.1"/>
    </source>
</evidence>
<dbReference type="AlphaFoldDB" id="A0AAV4NNS5"/>
<reference evidence="2 3" key="1">
    <citation type="submission" date="2021-06" db="EMBL/GenBank/DDBJ databases">
        <title>Caerostris darwini draft genome.</title>
        <authorList>
            <person name="Kono N."/>
            <person name="Arakawa K."/>
        </authorList>
    </citation>
    <scope>NUCLEOTIDE SEQUENCE [LARGE SCALE GENOMIC DNA]</scope>
</reference>
<gene>
    <name evidence="2" type="ORF">CDAR_113631</name>
</gene>
<dbReference type="Proteomes" id="UP001054837">
    <property type="component" value="Unassembled WGS sequence"/>
</dbReference>
<protein>
    <submittedName>
        <fullName evidence="2">Uncharacterized protein</fullName>
    </submittedName>
</protein>
<proteinExistence type="predicted"/>
<dbReference type="EMBL" id="BPLQ01001841">
    <property type="protein sequence ID" value="GIX85935.1"/>
    <property type="molecule type" value="Genomic_DNA"/>
</dbReference>
<sequence>MSKTSVYMSSPLNGRYHESPGKTTSFAWYRCLESHPTRSIVPEDLFLHSHLGVFNFPIRSTPILQHSPPGTAINCCSQDSPSHWGFAPSCVHSSSLLRRRGF</sequence>